<dbReference type="SUPFAM" id="SSF88659">
    <property type="entry name" value="Sigma3 and sigma4 domains of RNA polymerase sigma factors"/>
    <property type="match status" value="1"/>
</dbReference>
<evidence type="ECO:0000256" key="2">
    <source>
        <dbReference type="ARBA" id="ARBA00023015"/>
    </source>
</evidence>
<dbReference type="PANTHER" id="PTHR43133">
    <property type="entry name" value="RNA POLYMERASE ECF-TYPE SIGMA FACTO"/>
    <property type="match status" value="1"/>
</dbReference>
<dbReference type="PATRIC" id="fig|931276.5.peg.332"/>
<dbReference type="InterPro" id="IPR039425">
    <property type="entry name" value="RNA_pol_sigma-70-like"/>
</dbReference>
<dbReference type="Gene3D" id="1.10.10.10">
    <property type="entry name" value="Winged helix-like DNA-binding domain superfamily/Winged helix DNA-binding domain"/>
    <property type="match status" value="1"/>
</dbReference>
<comment type="similarity">
    <text evidence="1">Belongs to the sigma-70 factor family. ECF subfamily.</text>
</comment>
<evidence type="ECO:0000256" key="1">
    <source>
        <dbReference type="ARBA" id="ARBA00010641"/>
    </source>
</evidence>
<keyword evidence="2" id="KW-0805">Transcription regulation</keyword>
<sequence>MEIEEIIMRCKQGEKEAFRELLQTVEKKALATVHFLAGNKGIAEDILQETYMKCFIEIHKLKEPQAFKVWFFRILIRTGWKMLKKQSELVPLEITSENEELFCDENQGKRNVIDNYEMKSVMENAINDLSENLKTVVILYYYNDMSIEEISKVTGCFKATIKSRLFYARAALRKQLGNCMENEHGVRIVK</sequence>
<name>M1LMZ4_9CLOT</name>
<dbReference type="GO" id="GO:0016987">
    <property type="term" value="F:sigma factor activity"/>
    <property type="evidence" value="ECO:0007669"/>
    <property type="project" value="UniProtKB-KW"/>
</dbReference>
<dbReference type="Gene3D" id="1.10.1740.10">
    <property type="match status" value="1"/>
</dbReference>
<evidence type="ECO:0000313" key="8">
    <source>
        <dbReference type="Proteomes" id="UP000011728"/>
    </source>
</evidence>
<organism evidence="7 8">
    <name type="scientific">Clostridium saccharoperbutylacetonicum N1-4(HMT)</name>
    <dbReference type="NCBI Taxonomy" id="931276"/>
    <lineage>
        <taxon>Bacteria</taxon>
        <taxon>Bacillati</taxon>
        <taxon>Bacillota</taxon>
        <taxon>Clostridia</taxon>
        <taxon>Eubacteriales</taxon>
        <taxon>Clostridiaceae</taxon>
        <taxon>Clostridium</taxon>
    </lineage>
</organism>
<dbReference type="GO" id="GO:0003677">
    <property type="term" value="F:DNA binding"/>
    <property type="evidence" value="ECO:0007669"/>
    <property type="project" value="InterPro"/>
</dbReference>
<protein>
    <submittedName>
        <fullName evidence="7">RNA polymerase, sigma-24 subunit, ECF subfamily</fullName>
    </submittedName>
</protein>
<dbReference type="CDD" id="cd06171">
    <property type="entry name" value="Sigma70_r4"/>
    <property type="match status" value="1"/>
</dbReference>
<evidence type="ECO:0000259" key="6">
    <source>
        <dbReference type="Pfam" id="PF08281"/>
    </source>
</evidence>
<accession>M1LMZ4</accession>
<dbReference type="InterPro" id="IPR013249">
    <property type="entry name" value="RNA_pol_sigma70_r4_t2"/>
</dbReference>
<keyword evidence="3" id="KW-0731">Sigma factor</keyword>
<evidence type="ECO:0000256" key="3">
    <source>
        <dbReference type="ARBA" id="ARBA00023082"/>
    </source>
</evidence>
<proteinExistence type="inferred from homology"/>
<dbReference type="Pfam" id="PF08281">
    <property type="entry name" value="Sigma70_r4_2"/>
    <property type="match status" value="1"/>
</dbReference>
<dbReference type="InterPro" id="IPR007627">
    <property type="entry name" value="RNA_pol_sigma70_r2"/>
</dbReference>
<dbReference type="eggNOG" id="COG1595">
    <property type="taxonomic scope" value="Bacteria"/>
</dbReference>
<dbReference type="PANTHER" id="PTHR43133:SF51">
    <property type="entry name" value="RNA POLYMERASE SIGMA FACTOR"/>
    <property type="match status" value="1"/>
</dbReference>
<dbReference type="InterPro" id="IPR014284">
    <property type="entry name" value="RNA_pol_sigma-70_dom"/>
</dbReference>
<dbReference type="OrthoDB" id="9784984at2"/>
<keyword evidence="8" id="KW-1185">Reference proteome</keyword>
<dbReference type="InterPro" id="IPR036388">
    <property type="entry name" value="WH-like_DNA-bd_sf"/>
</dbReference>
<dbReference type="InterPro" id="IPR013325">
    <property type="entry name" value="RNA_pol_sigma_r2"/>
</dbReference>
<reference evidence="7 8" key="1">
    <citation type="submission" date="2013-02" db="EMBL/GenBank/DDBJ databases">
        <title>Genome sequence of Clostridium saccharoperbutylacetonicum N1-4(HMT).</title>
        <authorList>
            <person name="Poehlein A."/>
            <person name="Daniel R."/>
        </authorList>
    </citation>
    <scope>NUCLEOTIDE SEQUENCE [LARGE SCALE GENOMIC DNA]</scope>
    <source>
        <strain evidence="8">N1-4(HMT)</strain>
    </source>
</reference>
<keyword evidence="4" id="KW-0804">Transcription</keyword>
<dbReference type="AlphaFoldDB" id="M1LMZ4"/>
<feature type="domain" description="RNA polymerase sigma factor 70 region 4 type 2" evidence="6">
    <location>
        <begin position="123"/>
        <end position="172"/>
    </location>
</feature>
<evidence type="ECO:0000259" key="5">
    <source>
        <dbReference type="Pfam" id="PF04542"/>
    </source>
</evidence>
<dbReference type="RefSeq" id="WP_015390496.1">
    <property type="nucleotide sequence ID" value="NC_020291.1"/>
</dbReference>
<dbReference type="STRING" id="36745.CLSAP_03470"/>
<dbReference type="NCBIfam" id="TIGR02937">
    <property type="entry name" value="sigma70-ECF"/>
    <property type="match status" value="1"/>
</dbReference>
<dbReference type="Proteomes" id="UP000011728">
    <property type="component" value="Chromosome"/>
</dbReference>
<dbReference type="HOGENOM" id="CLU_047691_3_1_9"/>
<evidence type="ECO:0000256" key="4">
    <source>
        <dbReference type="ARBA" id="ARBA00023163"/>
    </source>
</evidence>
<dbReference type="EMBL" id="CP004121">
    <property type="protein sequence ID" value="AGF54170.1"/>
    <property type="molecule type" value="Genomic_DNA"/>
</dbReference>
<gene>
    <name evidence="7" type="ORF">Cspa_c03520</name>
</gene>
<dbReference type="KEGG" id="csr:Cspa_c03520"/>
<dbReference type="GO" id="GO:0006352">
    <property type="term" value="P:DNA-templated transcription initiation"/>
    <property type="evidence" value="ECO:0007669"/>
    <property type="project" value="InterPro"/>
</dbReference>
<dbReference type="Pfam" id="PF04542">
    <property type="entry name" value="Sigma70_r2"/>
    <property type="match status" value="1"/>
</dbReference>
<dbReference type="InterPro" id="IPR013324">
    <property type="entry name" value="RNA_pol_sigma_r3/r4-like"/>
</dbReference>
<feature type="domain" description="RNA polymerase sigma-70 region 2" evidence="5">
    <location>
        <begin position="28"/>
        <end position="87"/>
    </location>
</feature>
<evidence type="ECO:0000313" key="7">
    <source>
        <dbReference type="EMBL" id="AGF54170.1"/>
    </source>
</evidence>
<dbReference type="SUPFAM" id="SSF88946">
    <property type="entry name" value="Sigma2 domain of RNA polymerase sigma factors"/>
    <property type="match status" value="1"/>
</dbReference>